<feature type="region of interest" description="Disordered" evidence="1">
    <location>
        <begin position="1"/>
        <end position="138"/>
    </location>
</feature>
<feature type="compositionally biased region" description="Basic residues" evidence="1">
    <location>
        <begin position="14"/>
        <end position="23"/>
    </location>
</feature>
<gene>
    <name evidence="2" type="ORF">MONBRDRAFT_5564</name>
</gene>
<proteinExistence type="predicted"/>
<dbReference type="KEGG" id="mbr:MONBRDRAFT_5564"/>
<sequence length="138" mass="15581">MARKILIDPMVGSKKTRRNKARQHTSSSWDLWEMAGRRFKTGSARHGGLSAASSIHSSSVLPEQQRRRQLELRLSLTSATRQIPQDRGVAYAPARPSPKVKGQQQQEEEEEEKKKSTDKGKEKKLDMESRRVAVTTAV</sequence>
<evidence type="ECO:0000313" key="3">
    <source>
        <dbReference type="Proteomes" id="UP000001357"/>
    </source>
</evidence>
<protein>
    <submittedName>
        <fullName evidence="2">Uncharacterized protein</fullName>
    </submittedName>
</protein>
<keyword evidence="3" id="KW-1185">Reference proteome</keyword>
<accession>A9URU0</accession>
<dbReference type="EMBL" id="CH991544">
    <property type="protein sequence ID" value="EDQ91984.1"/>
    <property type="molecule type" value="Genomic_DNA"/>
</dbReference>
<name>A9URU0_MONBE</name>
<dbReference type="Proteomes" id="UP000001357">
    <property type="component" value="Unassembled WGS sequence"/>
</dbReference>
<dbReference type="GeneID" id="5888424"/>
<reference evidence="2 3" key="1">
    <citation type="journal article" date="2008" name="Nature">
        <title>The genome of the choanoflagellate Monosiga brevicollis and the origin of metazoans.</title>
        <authorList>
            <consortium name="JGI Sequencing"/>
            <person name="King N."/>
            <person name="Westbrook M.J."/>
            <person name="Young S.L."/>
            <person name="Kuo A."/>
            <person name="Abedin M."/>
            <person name="Chapman J."/>
            <person name="Fairclough S."/>
            <person name="Hellsten U."/>
            <person name="Isogai Y."/>
            <person name="Letunic I."/>
            <person name="Marr M."/>
            <person name="Pincus D."/>
            <person name="Putnam N."/>
            <person name="Rokas A."/>
            <person name="Wright K.J."/>
            <person name="Zuzow R."/>
            <person name="Dirks W."/>
            <person name="Good M."/>
            <person name="Goodstein D."/>
            <person name="Lemons D."/>
            <person name="Li W."/>
            <person name="Lyons J.B."/>
            <person name="Morris A."/>
            <person name="Nichols S."/>
            <person name="Richter D.J."/>
            <person name="Salamov A."/>
            <person name="Bork P."/>
            <person name="Lim W.A."/>
            <person name="Manning G."/>
            <person name="Miller W.T."/>
            <person name="McGinnis W."/>
            <person name="Shapiro H."/>
            <person name="Tjian R."/>
            <person name="Grigoriev I.V."/>
            <person name="Rokhsar D."/>
        </authorList>
    </citation>
    <scope>NUCLEOTIDE SEQUENCE [LARGE SCALE GENOMIC DNA]</scope>
    <source>
        <strain evidence="3">MX1 / ATCC 50154</strain>
    </source>
</reference>
<organism evidence="2 3">
    <name type="scientific">Monosiga brevicollis</name>
    <name type="common">Choanoflagellate</name>
    <dbReference type="NCBI Taxonomy" id="81824"/>
    <lineage>
        <taxon>Eukaryota</taxon>
        <taxon>Choanoflagellata</taxon>
        <taxon>Craspedida</taxon>
        <taxon>Salpingoecidae</taxon>
        <taxon>Monosiga</taxon>
    </lineage>
</organism>
<dbReference type="InParanoid" id="A9URU0"/>
<dbReference type="RefSeq" id="XP_001743270.1">
    <property type="nucleotide sequence ID" value="XM_001743218.1"/>
</dbReference>
<dbReference type="AlphaFoldDB" id="A9URU0"/>
<feature type="compositionally biased region" description="Basic and acidic residues" evidence="1">
    <location>
        <begin position="112"/>
        <end position="131"/>
    </location>
</feature>
<evidence type="ECO:0000256" key="1">
    <source>
        <dbReference type="SAM" id="MobiDB-lite"/>
    </source>
</evidence>
<feature type="compositionally biased region" description="Low complexity" evidence="1">
    <location>
        <begin position="50"/>
        <end position="59"/>
    </location>
</feature>
<evidence type="ECO:0000313" key="2">
    <source>
        <dbReference type="EMBL" id="EDQ91984.1"/>
    </source>
</evidence>